<dbReference type="InterPro" id="IPR052306">
    <property type="entry name" value="CYP450_71D"/>
</dbReference>
<dbReference type="Proteomes" id="UP001454036">
    <property type="component" value="Unassembled WGS sequence"/>
</dbReference>
<keyword evidence="9" id="KW-1185">Reference proteome</keyword>
<evidence type="ECO:0000256" key="3">
    <source>
        <dbReference type="ARBA" id="ARBA00022723"/>
    </source>
</evidence>
<keyword evidence="6" id="KW-0503">Monooxygenase</keyword>
<dbReference type="PANTHER" id="PTHR47953:SF5">
    <property type="entry name" value="CYTOCHROME P450 71AV8-LIKE"/>
    <property type="match status" value="1"/>
</dbReference>
<name>A0AAV3RRJ6_LITER</name>
<comment type="similarity">
    <text evidence="1">Belongs to the cytochrome P450 family.</text>
</comment>
<dbReference type="InterPro" id="IPR001128">
    <property type="entry name" value="Cyt_P450"/>
</dbReference>
<evidence type="ECO:0000256" key="1">
    <source>
        <dbReference type="ARBA" id="ARBA00010617"/>
    </source>
</evidence>
<dbReference type="GO" id="GO:0016705">
    <property type="term" value="F:oxidoreductase activity, acting on paired donors, with incorporation or reduction of molecular oxygen"/>
    <property type="evidence" value="ECO:0007669"/>
    <property type="project" value="InterPro"/>
</dbReference>
<organism evidence="8 9">
    <name type="scientific">Lithospermum erythrorhizon</name>
    <name type="common">Purple gromwell</name>
    <name type="synonym">Lithospermum officinale var. erythrorhizon</name>
    <dbReference type="NCBI Taxonomy" id="34254"/>
    <lineage>
        <taxon>Eukaryota</taxon>
        <taxon>Viridiplantae</taxon>
        <taxon>Streptophyta</taxon>
        <taxon>Embryophyta</taxon>
        <taxon>Tracheophyta</taxon>
        <taxon>Spermatophyta</taxon>
        <taxon>Magnoliopsida</taxon>
        <taxon>eudicotyledons</taxon>
        <taxon>Gunneridae</taxon>
        <taxon>Pentapetalae</taxon>
        <taxon>asterids</taxon>
        <taxon>lamiids</taxon>
        <taxon>Boraginales</taxon>
        <taxon>Boraginaceae</taxon>
        <taxon>Boraginoideae</taxon>
        <taxon>Lithospermeae</taxon>
        <taxon>Lithospermum</taxon>
    </lineage>
</organism>
<dbReference type="AlphaFoldDB" id="A0AAV3RRJ6"/>
<keyword evidence="4" id="KW-0560">Oxidoreductase</keyword>
<evidence type="ECO:0000256" key="6">
    <source>
        <dbReference type="ARBA" id="ARBA00023033"/>
    </source>
</evidence>
<evidence type="ECO:0000313" key="9">
    <source>
        <dbReference type="Proteomes" id="UP001454036"/>
    </source>
</evidence>
<gene>
    <name evidence="8" type="ORF">LIER_31300</name>
</gene>
<protein>
    <recommendedName>
        <fullName evidence="10">Cytochrome P450</fullName>
    </recommendedName>
</protein>
<dbReference type="PANTHER" id="PTHR47953">
    <property type="entry name" value="OS08G0105600 PROTEIN"/>
    <property type="match status" value="1"/>
</dbReference>
<reference evidence="8 9" key="1">
    <citation type="submission" date="2024-01" db="EMBL/GenBank/DDBJ databases">
        <title>The complete chloroplast genome sequence of Lithospermum erythrorhizon: insights into the phylogenetic relationship among Boraginaceae species and the maternal lineages of purple gromwells.</title>
        <authorList>
            <person name="Okada T."/>
            <person name="Watanabe K."/>
        </authorList>
    </citation>
    <scope>NUCLEOTIDE SEQUENCE [LARGE SCALE GENOMIC DNA]</scope>
</reference>
<dbReference type="GO" id="GO:0020037">
    <property type="term" value="F:heme binding"/>
    <property type="evidence" value="ECO:0007669"/>
    <property type="project" value="InterPro"/>
</dbReference>
<dbReference type="Pfam" id="PF00067">
    <property type="entry name" value="p450"/>
    <property type="match status" value="1"/>
</dbReference>
<dbReference type="InterPro" id="IPR036396">
    <property type="entry name" value="Cyt_P450_sf"/>
</dbReference>
<accession>A0AAV3RRJ6</accession>
<keyword evidence="2" id="KW-0349">Heme</keyword>
<dbReference type="EMBL" id="BAABME010011577">
    <property type="protein sequence ID" value="GAA0183982.1"/>
    <property type="molecule type" value="Genomic_DNA"/>
</dbReference>
<dbReference type="GO" id="GO:0004497">
    <property type="term" value="F:monooxygenase activity"/>
    <property type="evidence" value="ECO:0007669"/>
    <property type="project" value="UniProtKB-KW"/>
</dbReference>
<comment type="caution">
    <text evidence="8">The sequence shown here is derived from an EMBL/GenBank/DDBJ whole genome shotgun (WGS) entry which is preliminary data.</text>
</comment>
<evidence type="ECO:0000256" key="7">
    <source>
        <dbReference type="SAM" id="Phobius"/>
    </source>
</evidence>
<keyword evidence="3" id="KW-0479">Metal-binding</keyword>
<evidence type="ECO:0008006" key="10">
    <source>
        <dbReference type="Google" id="ProtNLM"/>
    </source>
</evidence>
<evidence type="ECO:0000256" key="2">
    <source>
        <dbReference type="ARBA" id="ARBA00022617"/>
    </source>
</evidence>
<sequence length="116" mass="13532">MKPCMTARLFMTFHAKQESWSMFGQLQETPKCGRIQMNFILRDEENEIDFRGAHFQLLPFGAGRRIYPGMTVSMMIIEYIIAHLLYFFDWELPDGMKMEDVSLEEVVGITITRGEA</sequence>
<keyword evidence="5" id="KW-0408">Iron</keyword>
<dbReference type="GO" id="GO:0005506">
    <property type="term" value="F:iron ion binding"/>
    <property type="evidence" value="ECO:0007669"/>
    <property type="project" value="InterPro"/>
</dbReference>
<keyword evidence="7" id="KW-0472">Membrane</keyword>
<dbReference type="Gene3D" id="1.10.630.10">
    <property type="entry name" value="Cytochrome P450"/>
    <property type="match status" value="1"/>
</dbReference>
<keyword evidence="7" id="KW-1133">Transmembrane helix</keyword>
<proteinExistence type="inferred from homology"/>
<feature type="transmembrane region" description="Helical" evidence="7">
    <location>
        <begin position="66"/>
        <end position="88"/>
    </location>
</feature>
<evidence type="ECO:0000256" key="4">
    <source>
        <dbReference type="ARBA" id="ARBA00023002"/>
    </source>
</evidence>
<dbReference type="SUPFAM" id="SSF48264">
    <property type="entry name" value="Cytochrome P450"/>
    <property type="match status" value="1"/>
</dbReference>
<evidence type="ECO:0000256" key="5">
    <source>
        <dbReference type="ARBA" id="ARBA00023004"/>
    </source>
</evidence>
<evidence type="ECO:0000313" key="8">
    <source>
        <dbReference type="EMBL" id="GAA0183982.1"/>
    </source>
</evidence>
<keyword evidence="7" id="KW-0812">Transmembrane</keyword>